<keyword evidence="2" id="KW-0645">Protease</keyword>
<feature type="transmembrane region" description="Helical" evidence="1">
    <location>
        <begin position="240"/>
        <end position="261"/>
    </location>
</feature>
<keyword evidence="1" id="KW-0812">Transmembrane</keyword>
<keyword evidence="1" id="KW-0472">Membrane</keyword>
<name>A0A2U1T5K4_9CORY</name>
<feature type="transmembrane region" description="Helical" evidence="1">
    <location>
        <begin position="212"/>
        <end position="234"/>
    </location>
</feature>
<sequence>MSRTFLVFAILATVVAVPFIAFNLIVGFLGSTTAAGMGLVFSFGYLALILLVLRLTPFWPRLPFGQTLWWMVASLMWGAGFCMTIVLLTAGPATYMAQAAGWEDALASFGGAYPEEPAKALGVLVILLAFRGLNRPWHGLATGAVVGLGFETIENFLYGAMLASLHPDSDFDGVIGAWVLRVFAGPGLHIIWTGLVGWGLGQALFAARRGLLWRFGVVFGWLSVAFVAHFLWNYLGSNSVALATMVLAGVIQYTAIAWVVWRAWRQAKRDRTYVYTKGAITSIKQWRETMPPARGRHRVEAESGL</sequence>
<dbReference type="EMBL" id="QEEZ01000015">
    <property type="protein sequence ID" value="PWC01262.1"/>
    <property type="molecule type" value="Genomic_DNA"/>
</dbReference>
<dbReference type="KEGG" id="cyz:C3B44_00520"/>
<dbReference type="GO" id="GO:0008233">
    <property type="term" value="F:peptidase activity"/>
    <property type="evidence" value="ECO:0007669"/>
    <property type="project" value="UniProtKB-KW"/>
</dbReference>
<keyword evidence="3" id="KW-1185">Reference proteome</keyword>
<dbReference type="AlphaFoldDB" id="A0A2U1T5K4"/>
<feature type="transmembrane region" description="Helical" evidence="1">
    <location>
        <begin position="5"/>
        <end position="29"/>
    </location>
</feature>
<feature type="transmembrane region" description="Helical" evidence="1">
    <location>
        <begin position="178"/>
        <end position="200"/>
    </location>
</feature>
<proteinExistence type="predicted"/>
<dbReference type="Pfam" id="PF13367">
    <property type="entry name" value="PrsW-protease"/>
    <property type="match status" value="1"/>
</dbReference>
<keyword evidence="1" id="KW-1133">Transmembrane helix</keyword>
<dbReference type="Proteomes" id="UP000244989">
    <property type="component" value="Unassembled WGS sequence"/>
</dbReference>
<dbReference type="PANTHER" id="PTHR36844">
    <property type="entry name" value="PROTEASE PRSW"/>
    <property type="match status" value="1"/>
</dbReference>
<comment type="caution">
    <text evidence="2">The sequence shown here is derived from an EMBL/GenBank/DDBJ whole genome shotgun (WGS) entry which is preliminary data.</text>
</comment>
<reference evidence="3" key="1">
    <citation type="submission" date="2018-04" db="EMBL/GenBank/DDBJ databases">
        <authorList>
            <person name="Liu S."/>
            <person name="Wang Z."/>
            <person name="Li J."/>
        </authorList>
    </citation>
    <scope>NUCLEOTIDE SEQUENCE [LARGE SCALE GENOMIC DNA]</scope>
    <source>
        <strain evidence="3">2189</strain>
    </source>
</reference>
<dbReference type="PANTHER" id="PTHR36844:SF1">
    <property type="entry name" value="PROTEASE PRSW"/>
    <property type="match status" value="1"/>
</dbReference>
<evidence type="ECO:0000313" key="3">
    <source>
        <dbReference type="Proteomes" id="UP000244989"/>
    </source>
</evidence>
<protein>
    <submittedName>
        <fullName evidence="2">Protease PrsW</fullName>
    </submittedName>
</protein>
<gene>
    <name evidence="2" type="ORF">DF222_08180</name>
</gene>
<dbReference type="GO" id="GO:0006508">
    <property type="term" value="P:proteolysis"/>
    <property type="evidence" value="ECO:0007669"/>
    <property type="project" value="UniProtKB-KW"/>
</dbReference>
<feature type="transmembrane region" description="Helical" evidence="1">
    <location>
        <begin position="68"/>
        <end position="97"/>
    </location>
</feature>
<feature type="transmembrane region" description="Helical" evidence="1">
    <location>
        <begin position="140"/>
        <end position="158"/>
    </location>
</feature>
<organism evidence="2 3">
    <name type="scientific">Corynebacterium yudongzhengii</name>
    <dbReference type="NCBI Taxonomy" id="2080740"/>
    <lineage>
        <taxon>Bacteria</taxon>
        <taxon>Bacillati</taxon>
        <taxon>Actinomycetota</taxon>
        <taxon>Actinomycetes</taxon>
        <taxon>Mycobacteriales</taxon>
        <taxon>Corynebacteriaceae</taxon>
        <taxon>Corynebacterium</taxon>
    </lineage>
</organism>
<dbReference type="OrthoDB" id="9785431at2"/>
<accession>A0A2U1T5K4</accession>
<keyword evidence="2" id="KW-0378">Hydrolase</keyword>
<evidence type="ECO:0000256" key="1">
    <source>
        <dbReference type="SAM" id="Phobius"/>
    </source>
</evidence>
<dbReference type="InterPro" id="IPR026898">
    <property type="entry name" value="PrsW"/>
</dbReference>
<dbReference type="RefSeq" id="WP_108430643.1">
    <property type="nucleotide sequence ID" value="NZ_CP026947.1"/>
</dbReference>
<evidence type="ECO:0000313" key="2">
    <source>
        <dbReference type="EMBL" id="PWC01262.1"/>
    </source>
</evidence>
<feature type="transmembrane region" description="Helical" evidence="1">
    <location>
        <begin position="35"/>
        <end position="56"/>
    </location>
</feature>